<keyword evidence="6 7" id="KW-0505">Motor protein</keyword>
<organism evidence="11">
    <name type="scientific">Chrysotila carterae</name>
    <name type="common">Marine alga</name>
    <name type="synonym">Syracosphaera carterae</name>
    <dbReference type="NCBI Taxonomy" id="13221"/>
    <lineage>
        <taxon>Eukaryota</taxon>
        <taxon>Haptista</taxon>
        <taxon>Haptophyta</taxon>
        <taxon>Prymnesiophyceae</taxon>
        <taxon>Isochrysidales</taxon>
        <taxon>Isochrysidaceae</taxon>
        <taxon>Chrysotila</taxon>
    </lineage>
</organism>
<dbReference type="SUPFAM" id="SSF52540">
    <property type="entry name" value="P-loop containing nucleoside triphosphate hydrolases"/>
    <property type="match status" value="1"/>
</dbReference>
<dbReference type="InterPro" id="IPR001752">
    <property type="entry name" value="Kinesin_motor_dom"/>
</dbReference>
<feature type="compositionally biased region" description="Polar residues" evidence="9">
    <location>
        <begin position="468"/>
        <end position="479"/>
    </location>
</feature>
<evidence type="ECO:0000256" key="4">
    <source>
        <dbReference type="ARBA" id="ARBA00022840"/>
    </source>
</evidence>
<gene>
    <name evidence="11" type="ORF">PCAR00345_LOCUS390</name>
</gene>
<dbReference type="GO" id="GO:0007052">
    <property type="term" value="P:mitotic spindle organization"/>
    <property type="evidence" value="ECO:0007669"/>
    <property type="project" value="TreeGrafter"/>
</dbReference>
<dbReference type="GO" id="GO:0005737">
    <property type="term" value="C:cytoplasm"/>
    <property type="evidence" value="ECO:0007669"/>
    <property type="project" value="UniProtKB-SubCell"/>
</dbReference>
<feature type="domain" description="Kinesin motor" evidence="10">
    <location>
        <begin position="2"/>
        <end position="367"/>
    </location>
</feature>
<dbReference type="EMBL" id="HBIZ01000709">
    <property type="protein sequence ID" value="CAE0747808.1"/>
    <property type="molecule type" value="Transcribed_RNA"/>
</dbReference>
<name>A0A7S4ERJ9_CHRCT</name>
<dbReference type="GO" id="GO:0005524">
    <property type="term" value="F:ATP binding"/>
    <property type="evidence" value="ECO:0007669"/>
    <property type="project" value="UniProtKB-UniRule"/>
</dbReference>
<sequence length="824" mass="86901">MRVRVCVRSRPLLPRELSNGAESTFLRLEPQVVRVAAPRGGQASYNVDCAYGAETSQEAFFASCGIEPLIAAVLDGYHGTVFAYGQTGSGKTFTMEGYEYLPAAPGKAPHVDVAGTPPARLGVVPRAVRALYGHVAERNKIAAAENGNSLRVVCSFVQVYKEQVLDLLNPALPNSLPSNGVVRGLKIRYSATRDFYVENLFVEEAADADHALSLFEGGVRHKRMAETRMNAASSRSHCLFTLTVQQLERGTTDSVVAEGRLTLVDLAGSERQSALIEGGRAAMQDSVEINKSLFTLRKVILALSDRKEGKLQRAAHVPYRDSTLTRLLKHSLGGSCHTLMIACISPSDSHVDENTSTLSYAARARAITNAPTVNVDPKLAQVRAMAEEIRSLKAEISRLQQLLRLSGIGDAGGGGSGDCSGGGSGMVTASDAAAASRPAPIHVAACPPTMEGVLSPDKRRRSPGVSPSKPSQSALTPSRRNGGRDGETAVGTTWAGDGRLQKMLEVERKEGAVVGQGLLEGVQLARQLAQTNAKLRDAFDLLAEQRNELQRAHVTLMQENTSLREQLSFAELALAMESYPSQLPSSIGAQAEAQMREMVLQLMALRAENATLRDQLQAHPSLAPGCGAYDGDVGGTGAGGTVGTGYSGQSTLSYPEYGSRQSIGGRAARDRKPHGKGRGSDRMDVRGVRGGGRPDGGRTSSHARSAGAQGESPGPNSLNGPVQPPNVSRARTLSSTGELLLSQLAAAPPPPTGNSNGCGNSSVYGLRAGGDDAQVAQGVAAPTRTIPRLVPTSTFEELDDLAALLRKRASLAQKRPQTAGMSRG</sequence>
<evidence type="ECO:0000256" key="8">
    <source>
        <dbReference type="SAM" id="Coils"/>
    </source>
</evidence>
<evidence type="ECO:0000256" key="7">
    <source>
        <dbReference type="RuleBase" id="RU000394"/>
    </source>
</evidence>
<feature type="binding site" evidence="6">
    <location>
        <begin position="85"/>
        <end position="92"/>
    </location>
    <ligand>
        <name>ATP</name>
        <dbReference type="ChEBI" id="CHEBI:30616"/>
    </ligand>
</feature>
<evidence type="ECO:0000256" key="6">
    <source>
        <dbReference type="PROSITE-ProRule" id="PRU00283"/>
    </source>
</evidence>
<evidence type="ECO:0000259" key="10">
    <source>
        <dbReference type="PROSITE" id="PS50067"/>
    </source>
</evidence>
<dbReference type="InterPro" id="IPR036961">
    <property type="entry name" value="Kinesin_motor_dom_sf"/>
</dbReference>
<dbReference type="AlphaFoldDB" id="A0A7S4ERJ9"/>
<keyword evidence="4 6" id="KW-0067">ATP-binding</keyword>
<evidence type="ECO:0000256" key="1">
    <source>
        <dbReference type="ARBA" id="ARBA00004496"/>
    </source>
</evidence>
<evidence type="ECO:0000256" key="9">
    <source>
        <dbReference type="SAM" id="MobiDB-lite"/>
    </source>
</evidence>
<dbReference type="SMART" id="SM00129">
    <property type="entry name" value="KISc"/>
    <property type="match status" value="1"/>
</dbReference>
<dbReference type="PROSITE" id="PS00411">
    <property type="entry name" value="KINESIN_MOTOR_1"/>
    <property type="match status" value="1"/>
</dbReference>
<evidence type="ECO:0000256" key="3">
    <source>
        <dbReference type="ARBA" id="ARBA00022741"/>
    </source>
</evidence>
<reference evidence="11" key="1">
    <citation type="submission" date="2021-01" db="EMBL/GenBank/DDBJ databases">
        <authorList>
            <person name="Corre E."/>
            <person name="Pelletier E."/>
            <person name="Niang G."/>
            <person name="Scheremetjew M."/>
            <person name="Finn R."/>
            <person name="Kale V."/>
            <person name="Holt S."/>
            <person name="Cochrane G."/>
            <person name="Meng A."/>
            <person name="Brown T."/>
            <person name="Cohen L."/>
        </authorList>
    </citation>
    <scope>NUCLEOTIDE SEQUENCE</scope>
    <source>
        <strain evidence="11">CCMP645</strain>
    </source>
</reference>
<dbReference type="GO" id="GO:0005875">
    <property type="term" value="C:microtubule associated complex"/>
    <property type="evidence" value="ECO:0007669"/>
    <property type="project" value="TreeGrafter"/>
</dbReference>
<dbReference type="Pfam" id="PF00225">
    <property type="entry name" value="Kinesin"/>
    <property type="match status" value="1"/>
</dbReference>
<dbReference type="PROSITE" id="PS50067">
    <property type="entry name" value="KINESIN_MOTOR_2"/>
    <property type="match status" value="1"/>
</dbReference>
<feature type="region of interest" description="Disordered" evidence="9">
    <location>
        <begin position="446"/>
        <end position="492"/>
    </location>
</feature>
<keyword evidence="5 8" id="KW-0175">Coiled coil</keyword>
<evidence type="ECO:0000256" key="2">
    <source>
        <dbReference type="ARBA" id="ARBA00022490"/>
    </source>
</evidence>
<dbReference type="PANTHER" id="PTHR47969:SF15">
    <property type="entry name" value="CHROMOSOME-ASSOCIATED KINESIN KIF4A-RELATED"/>
    <property type="match status" value="1"/>
</dbReference>
<accession>A0A7S4ERJ9</accession>
<evidence type="ECO:0000313" key="11">
    <source>
        <dbReference type="EMBL" id="CAE0747808.1"/>
    </source>
</evidence>
<evidence type="ECO:0000256" key="5">
    <source>
        <dbReference type="ARBA" id="ARBA00023054"/>
    </source>
</evidence>
<proteinExistence type="inferred from homology"/>
<dbReference type="GO" id="GO:0051231">
    <property type="term" value="P:spindle elongation"/>
    <property type="evidence" value="ECO:0007669"/>
    <property type="project" value="TreeGrafter"/>
</dbReference>
<dbReference type="InterPro" id="IPR027417">
    <property type="entry name" value="P-loop_NTPase"/>
</dbReference>
<feature type="region of interest" description="Disordered" evidence="9">
    <location>
        <begin position="649"/>
        <end position="733"/>
    </location>
</feature>
<dbReference type="InterPro" id="IPR019821">
    <property type="entry name" value="Kinesin_motor_CS"/>
</dbReference>
<dbReference type="InterPro" id="IPR027640">
    <property type="entry name" value="Kinesin-like_fam"/>
</dbReference>
<keyword evidence="2" id="KW-0963">Cytoplasm</keyword>
<dbReference type="GO" id="GO:0007018">
    <property type="term" value="P:microtubule-based movement"/>
    <property type="evidence" value="ECO:0007669"/>
    <property type="project" value="InterPro"/>
</dbReference>
<keyword evidence="7" id="KW-0493">Microtubule</keyword>
<dbReference type="PANTHER" id="PTHR47969">
    <property type="entry name" value="CHROMOSOME-ASSOCIATED KINESIN KIF4A-RELATED"/>
    <property type="match status" value="1"/>
</dbReference>
<dbReference type="GO" id="GO:0008017">
    <property type="term" value="F:microtubule binding"/>
    <property type="evidence" value="ECO:0007669"/>
    <property type="project" value="InterPro"/>
</dbReference>
<keyword evidence="3 6" id="KW-0547">Nucleotide-binding</keyword>
<dbReference type="GO" id="GO:0005874">
    <property type="term" value="C:microtubule"/>
    <property type="evidence" value="ECO:0007669"/>
    <property type="project" value="UniProtKB-KW"/>
</dbReference>
<protein>
    <recommendedName>
        <fullName evidence="7">Kinesin-like protein</fullName>
    </recommendedName>
</protein>
<dbReference type="GO" id="GO:0003777">
    <property type="term" value="F:microtubule motor activity"/>
    <property type="evidence" value="ECO:0007669"/>
    <property type="project" value="InterPro"/>
</dbReference>
<feature type="compositionally biased region" description="Basic and acidic residues" evidence="9">
    <location>
        <begin position="678"/>
        <end position="687"/>
    </location>
</feature>
<dbReference type="CDD" id="cd00106">
    <property type="entry name" value="KISc"/>
    <property type="match status" value="1"/>
</dbReference>
<comment type="similarity">
    <text evidence="6 7">Belongs to the TRAFAC class myosin-kinesin ATPase superfamily. Kinesin family.</text>
</comment>
<dbReference type="Gene3D" id="3.40.850.10">
    <property type="entry name" value="Kinesin motor domain"/>
    <property type="match status" value="1"/>
</dbReference>
<feature type="compositionally biased region" description="Polar residues" evidence="9">
    <location>
        <begin position="714"/>
        <end position="733"/>
    </location>
</feature>
<dbReference type="PRINTS" id="PR00380">
    <property type="entry name" value="KINESINHEAVY"/>
</dbReference>
<comment type="subcellular location">
    <subcellularLocation>
        <location evidence="1">Cytoplasm</location>
    </subcellularLocation>
</comment>
<feature type="coiled-coil region" evidence="8">
    <location>
        <begin position="528"/>
        <end position="615"/>
    </location>
</feature>